<evidence type="ECO:0000313" key="2">
    <source>
        <dbReference type="Proteomes" id="UP001058236"/>
    </source>
</evidence>
<proteinExistence type="predicted"/>
<keyword evidence="2" id="KW-1185">Reference proteome</keyword>
<sequence length="111" mass="12076">MSVDARHDPVQIVAKAGSSFRAADPERAFEVWMHLATKAGWQVGVVEGVAVDLDAGDCGAVDIEGLRYLVRRTRRVRRTLVDDVTGRPAERPVFGFAAWAEPVLSPESTVS</sequence>
<dbReference type="Proteomes" id="UP001058236">
    <property type="component" value="Chromosome"/>
</dbReference>
<dbReference type="EMBL" id="CP101397">
    <property type="protein sequence ID" value="UTR78241.1"/>
    <property type="molecule type" value="Genomic_DNA"/>
</dbReference>
<organism evidence="1 2">
    <name type="scientific">Streptomyces cavourensis</name>
    <dbReference type="NCBI Taxonomy" id="67258"/>
    <lineage>
        <taxon>Bacteria</taxon>
        <taxon>Bacillati</taxon>
        <taxon>Actinomycetota</taxon>
        <taxon>Actinomycetes</taxon>
        <taxon>Kitasatosporales</taxon>
        <taxon>Streptomycetaceae</taxon>
        <taxon>Streptomyces</taxon>
    </lineage>
</organism>
<protein>
    <submittedName>
        <fullName evidence="1">Uncharacterized protein</fullName>
    </submittedName>
</protein>
<gene>
    <name evidence="1" type="ORF">NLU04_07155</name>
</gene>
<accession>A0ABY5F3H5</accession>
<dbReference type="RefSeq" id="WP_255238781.1">
    <property type="nucleotide sequence ID" value="NZ_CP101397.1"/>
</dbReference>
<evidence type="ECO:0000313" key="1">
    <source>
        <dbReference type="EMBL" id="UTR78241.1"/>
    </source>
</evidence>
<reference evidence="1" key="1">
    <citation type="submission" date="2022-07" db="EMBL/GenBank/DDBJ databases">
        <title>Genomic of Streptomyces cavourensis F2.</title>
        <authorList>
            <person name="Hu S."/>
            <person name="Liang W."/>
        </authorList>
    </citation>
    <scope>NUCLEOTIDE SEQUENCE</scope>
    <source>
        <strain evidence="1">F2</strain>
    </source>
</reference>
<name>A0ABY5F3H5_9ACTN</name>